<dbReference type="OrthoDB" id="10517419at2759"/>
<proteinExistence type="predicted"/>
<sequence length="337" mass="37410">MDAFPKEGKRGPPPNTKLPTVHTFPSTPPTSRRLACRICWTVRPEGMGAARLQDSRWTCSAGQWSGGCRLTTFAPRLPLLVGSPSPRTSEKGEGKLTVDPCWRAILHGQTTGRPARTRQWLQHPSSDMGPAPETRNSAWRLQVWSGQWQRIQPPNGAPTFSSCALTSRAANCAALALQDRAPSRRQRDYCAIRKASGDDSRGLPTQVPRRVSSQLKRDCADPRQRSKSIIAASQNLRPMTCRRGLWVFGATIENRSSPSASSASCGRLNQVVRPRRSWILVWLKWGTPRIAAAEQRLRTCLPGFAEKHAPVIDHMNEVATLQTTRRACAEPFPPKER</sequence>
<gene>
    <name evidence="2" type="ORF">NA56DRAFT_658390</name>
</gene>
<keyword evidence="3" id="KW-1185">Reference proteome</keyword>
<dbReference type="Proteomes" id="UP000235672">
    <property type="component" value="Unassembled WGS sequence"/>
</dbReference>
<organism evidence="2 3">
    <name type="scientific">Hyaloscypha hepaticicola</name>
    <dbReference type="NCBI Taxonomy" id="2082293"/>
    <lineage>
        <taxon>Eukaryota</taxon>
        <taxon>Fungi</taxon>
        <taxon>Dikarya</taxon>
        <taxon>Ascomycota</taxon>
        <taxon>Pezizomycotina</taxon>
        <taxon>Leotiomycetes</taxon>
        <taxon>Helotiales</taxon>
        <taxon>Hyaloscyphaceae</taxon>
        <taxon>Hyaloscypha</taxon>
    </lineage>
</organism>
<evidence type="ECO:0000313" key="3">
    <source>
        <dbReference type="Proteomes" id="UP000235672"/>
    </source>
</evidence>
<dbReference type="EMBL" id="KZ613479">
    <property type="protein sequence ID" value="PMD21892.1"/>
    <property type="molecule type" value="Genomic_DNA"/>
</dbReference>
<name>A0A2J6Q6J9_9HELO</name>
<protein>
    <submittedName>
        <fullName evidence="2">Uncharacterized protein</fullName>
    </submittedName>
</protein>
<evidence type="ECO:0000256" key="1">
    <source>
        <dbReference type="SAM" id="MobiDB-lite"/>
    </source>
</evidence>
<dbReference type="AlphaFoldDB" id="A0A2J6Q6J9"/>
<reference evidence="2 3" key="1">
    <citation type="submission" date="2016-05" db="EMBL/GenBank/DDBJ databases">
        <title>A degradative enzymes factory behind the ericoid mycorrhizal symbiosis.</title>
        <authorList>
            <consortium name="DOE Joint Genome Institute"/>
            <person name="Martino E."/>
            <person name="Morin E."/>
            <person name="Grelet G."/>
            <person name="Kuo A."/>
            <person name="Kohler A."/>
            <person name="Daghino S."/>
            <person name="Barry K."/>
            <person name="Choi C."/>
            <person name="Cichocki N."/>
            <person name="Clum A."/>
            <person name="Copeland A."/>
            <person name="Hainaut M."/>
            <person name="Haridas S."/>
            <person name="Labutti K."/>
            <person name="Lindquist E."/>
            <person name="Lipzen A."/>
            <person name="Khouja H.-R."/>
            <person name="Murat C."/>
            <person name="Ohm R."/>
            <person name="Olson A."/>
            <person name="Spatafora J."/>
            <person name="Veneault-Fourrey C."/>
            <person name="Henrissat B."/>
            <person name="Grigoriev I."/>
            <person name="Martin F."/>
            <person name="Perotto S."/>
        </authorList>
    </citation>
    <scope>NUCLEOTIDE SEQUENCE [LARGE SCALE GENOMIC DNA]</scope>
    <source>
        <strain evidence="2 3">UAMH 7357</strain>
    </source>
</reference>
<feature type="region of interest" description="Disordered" evidence="1">
    <location>
        <begin position="1"/>
        <end position="28"/>
    </location>
</feature>
<accession>A0A2J6Q6J9</accession>
<evidence type="ECO:0000313" key="2">
    <source>
        <dbReference type="EMBL" id="PMD21892.1"/>
    </source>
</evidence>
<feature type="compositionally biased region" description="Basic and acidic residues" evidence="1">
    <location>
        <begin position="1"/>
        <end position="10"/>
    </location>
</feature>